<proteinExistence type="predicted"/>
<protein>
    <recommendedName>
        <fullName evidence="2">Rad50/SbcC-type AAA domain-containing protein</fullName>
    </recommendedName>
</protein>
<dbReference type="InterPro" id="IPR038729">
    <property type="entry name" value="Rad50/SbcC_AAA"/>
</dbReference>
<dbReference type="GO" id="GO:0016887">
    <property type="term" value="F:ATP hydrolysis activity"/>
    <property type="evidence" value="ECO:0007669"/>
    <property type="project" value="InterPro"/>
</dbReference>
<evidence type="ECO:0000256" key="1">
    <source>
        <dbReference type="SAM" id="Coils"/>
    </source>
</evidence>
<accession>A0A645BXE2</accession>
<name>A0A645BXE2_9ZZZZ</name>
<comment type="caution">
    <text evidence="3">The sequence shown here is derived from an EMBL/GenBank/DDBJ whole genome shotgun (WGS) entry which is preliminary data.</text>
</comment>
<gene>
    <name evidence="3" type="ORF">SDC9_117010</name>
</gene>
<dbReference type="AlphaFoldDB" id="A0A645BXE2"/>
<dbReference type="GO" id="GO:0006302">
    <property type="term" value="P:double-strand break repair"/>
    <property type="evidence" value="ECO:0007669"/>
    <property type="project" value="InterPro"/>
</dbReference>
<reference evidence="3" key="1">
    <citation type="submission" date="2019-08" db="EMBL/GenBank/DDBJ databases">
        <authorList>
            <person name="Kucharzyk K."/>
            <person name="Murdoch R.W."/>
            <person name="Higgins S."/>
            <person name="Loffler F."/>
        </authorList>
    </citation>
    <scope>NUCLEOTIDE SEQUENCE</scope>
</reference>
<dbReference type="EMBL" id="VSSQ01023246">
    <property type="protein sequence ID" value="MPM70059.1"/>
    <property type="molecule type" value="Genomic_DNA"/>
</dbReference>
<evidence type="ECO:0000313" key="3">
    <source>
        <dbReference type="EMBL" id="MPM70059.1"/>
    </source>
</evidence>
<sequence>MNAFVKYIGVIDSSDNSHYVPFYEGLNIITGKSSTGKSALIEIFDYCFGSSEFTVPEGVITDVAKLYFTILALGDSILILARKPYREGKKIYIKVEDGIKIENINSNYFEEDYFLNEKDFKLELGHYFGIDIDDTDTDLQVRENRNQKNPRPSIRNFMSFILQHQNLVANKHSIFYRFDEKEKREQTIEQFKIFMGIVDQNYFILMQNLNEYMRMLKSLKKEEDKVLNYELLLKNTLKDNISKYQIITGRKLFEENIDNILLNPRNYLELIKEMNIDIDYKDNTYTNRLNTLRQNRDKILIEKRELENKEYKIDTSIIAIDKYKRDIKTISDFNLETNSDSICTFCKSPNHVLGKTTNELVDAFEWLNLELKKTPYLLDSFVKDKASTIKEIKEKEKEIDSISKEIKDIENISKKLIEKESLEKQAQKLLMKMESIFEEILINRKNDIEKQKKEIKNQISTIKDELENKYNVDNKIKKVERHINSYMNKIGKKLDFEETYNPINFR</sequence>
<evidence type="ECO:0000259" key="2">
    <source>
        <dbReference type="Pfam" id="PF13476"/>
    </source>
</evidence>
<feature type="domain" description="Rad50/SbcC-type AAA" evidence="2">
    <location>
        <begin position="18"/>
        <end position="242"/>
    </location>
</feature>
<dbReference type="Pfam" id="PF13476">
    <property type="entry name" value="AAA_23"/>
    <property type="match status" value="1"/>
</dbReference>
<keyword evidence="1" id="KW-0175">Coiled coil</keyword>
<organism evidence="3">
    <name type="scientific">bioreactor metagenome</name>
    <dbReference type="NCBI Taxonomy" id="1076179"/>
    <lineage>
        <taxon>unclassified sequences</taxon>
        <taxon>metagenomes</taxon>
        <taxon>ecological metagenomes</taxon>
    </lineage>
</organism>
<feature type="coiled-coil region" evidence="1">
    <location>
        <begin position="385"/>
        <end position="472"/>
    </location>
</feature>